<dbReference type="Proteomes" id="UP000319663">
    <property type="component" value="Unassembled WGS sequence"/>
</dbReference>
<accession>A0A507R2N9</accession>
<gene>
    <name evidence="2" type="ORF">MPDQ_001999</name>
</gene>
<feature type="region of interest" description="Disordered" evidence="1">
    <location>
        <begin position="174"/>
        <end position="244"/>
    </location>
</feature>
<feature type="region of interest" description="Disordered" evidence="1">
    <location>
        <begin position="348"/>
        <end position="368"/>
    </location>
</feature>
<comment type="caution">
    <text evidence="2">The sequence shown here is derived from an EMBL/GenBank/DDBJ whole genome shotgun (WGS) entry which is preliminary data.</text>
</comment>
<evidence type="ECO:0000313" key="2">
    <source>
        <dbReference type="EMBL" id="TQB75699.1"/>
    </source>
</evidence>
<organism evidence="2 3">
    <name type="scientific">Monascus purpureus</name>
    <name type="common">Red mold</name>
    <name type="synonym">Monascus anka</name>
    <dbReference type="NCBI Taxonomy" id="5098"/>
    <lineage>
        <taxon>Eukaryota</taxon>
        <taxon>Fungi</taxon>
        <taxon>Dikarya</taxon>
        <taxon>Ascomycota</taxon>
        <taxon>Pezizomycotina</taxon>
        <taxon>Eurotiomycetes</taxon>
        <taxon>Eurotiomycetidae</taxon>
        <taxon>Eurotiales</taxon>
        <taxon>Aspergillaceae</taxon>
        <taxon>Monascus</taxon>
    </lineage>
</organism>
<evidence type="ECO:0000313" key="3">
    <source>
        <dbReference type="Proteomes" id="UP000319663"/>
    </source>
</evidence>
<feature type="compositionally biased region" description="Polar residues" evidence="1">
    <location>
        <begin position="12"/>
        <end position="35"/>
    </location>
</feature>
<keyword evidence="3" id="KW-1185">Reference proteome</keyword>
<protein>
    <submittedName>
        <fullName evidence="2">Uncharacterized protein</fullName>
    </submittedName>
</protein>
<dbReference type="AlphaFoldDB" id="A0A507R2N9"/>
<feature type="compositionally biased region" description="Basic and acidic residues" evidence="1">
    <location>
        <begin position="213"/>
        <end position="236"/>
    </location>
</feature>
<feature type="region of interest" description="Disordered" evidence="1">
    <location>
        <begin position="1"/>
        <end position="63"/>
    </location>
</feature>
<evidence type="ECO:0000256" key="1">
    <source>
        <dbReference type="SAM" id="MobiDB-lite"/>
    </source>
</evidence>
<name>A0A507R2N9_MONPU</name>
<reference evidence="2 3" key="1">
    <citation type="submission" date="2019-06" db="EMBL/GenBank/DDBJ databases">
        <title>Wine fermentation using esterase from Monascus purpureus.</title>
        <authorList>
            <person name="Geng C."/>
            <person name="Zhang Y."/>
        </authorList>
    </citation>
    <scope>NUCLEOTIDE SEQUENCE [LARGE SCALE GENOMIC DNA]</scope>
    <source>
        <strain evidence="2">HQ1</strain>
    </source>
</reference>
<sequence length="434" mass="47989">MGIPMFREPSPCETSKNSTTIKDPSAASRSTIRRQTSVRRPNRYSTRGAPFRSHFPRQSADDNERDLLATWRHGPSSVPNRGYGNDALDFSTGLADLSRRDAGRRILSDVLRQAHPGRRLRIARESTLRPDLTSPLFSSDLLNHLSPGDDAGSQRSSEHLPFTPRFAPAIAYHSSISSQPPPDATRAQSFPRVDGPEDDTTAPTVPLLQGARPRPDNRGTRQRREPLVDGLGDRQRSLSPDDENDAWETLLTTITPDANLPSAESSFASGSVSATTDLPRLGVRRSPITSSQTLPSSFDSSGTTVPVVLDPYPEFLNPCDYPSSSDSEPDSDSEVNYRTLYRRSRDRLRRSHHLGSTMGSQPPIPTISVSFSHSSANPELQQMQAILDRLSRREDIPDDWWAAAGLSRTMSRRVHANDDSPDLDIPDGPLRERL</sequence>
<feature type="region of interest" description="Disordered" evidence="1">
    <location>
        <begin position="316"/>
        <end position="335"/>
    </location>
</feature>
<proteinExistence type="predicted"/>
<dbReference type="EMBL" id="VIFY01000016">
    <property type="protein sequence ID" value="TQB75699.1"/>
    <property type="molecule type" value="Genomic_DNA"/>
</dbReference>
<feature type="region of interest" description="Disordered" evidence="1">
    <location>
        <begin position="412"/>
        <end position="434"/>
    </location>
</feature>
<dbReference type="OrthoDB" id="3946700at2759"/>